<name>A0A2G3PMV1_WILMA</name>
<keyword evidence="1" id="KW-0812">Transmembrane</keyword>
<evidence type="ECO:0000313" key="3">
    <source>
        <dbReference type="EMBL" id="PHV67178.1"/>
    </source>
</evidence>
<dbReference type="Pfam" id="PF00535">
    <property type="entry name" value="Glycos_transf_2"/>
    <property type="match status" value="1"/>
</dbReference>
<dbReference type="CDD" id="cd00761">
    <property type="entry name" value="Glyco_tranf_GTA_type"/>
    <property type="match status" value="1"/>
</dbReference>
<gene>
    <name evidence="3" type="ORF">CSW57_13345</name>
</gene>
<dbReference type="SUPFAM" id="SSF53448">
    <property type="entry name" value="Nucleotide-diphospho-sugar transferases"/>
    <property type="match status" value="1"/>
</dbReference>
<feature type="domain" description="Glycosyltransferase 2-like" evidence="2">
    <location>
        <begin position="7"/>
        <end position="170"/>
    </location>
</feature>
<dbReference type="Proteomes" id="UP000225108">
    <property type="component" value="Unassembled WGS sequence"/>
</dbReference>
<dbReference type="PANTHER" id="PTHR43685">
    <property type="entry name" value="GLYCOSYLTRANSFERASE"/>
    <property type="match status" value="1"/>
</dbReference>
<evidence type="ECO:0000256" key="1">
    <source>
        <dbReference type="SAM" id="Phobius"/>
    </source>
</evidence>
<proteinExistence type="predicted"/>
<keyword evidence="1" id="KW-0472">Membrane</keyword>
<accession>A0A2G3PMV1</accession>
<organism evidence="3 4">
    <name type="scientific">Williamsia marianensis</name>
    <dbReference type="NCBI Taxonomy" id="85044"/>
    <lineage>
        <taxon>Bacteria</taxon>
        <taxon>Bacillati</taxon>
        <taxon>Actinomycetota</taxon>
        <taxon>Actinomycetes</taxon>
        <taxon>Mycobacteriales</taxon>
        <taxon>Nocardiaceae</taxon>
        <taxon>Williamsia</taxon>
    </lineage>
</organism>
<feature type="transmembrane region" description="Helical" evidence="1">
    <location>
        <begin position="241"/>
        <end position="261"/>
    </location>
</feature>
<sequence>MNSKILSVVVPAYNEEEAIGPCLDSLIGQLDFIREIIVVDNNSTDKTVDIVLSYAKQIPEVSLISELQQGLVYARNTGLDTATGEAIARIDSDTITPPHWARTVVEFLQHDTEQRWAALCGRGEAYGLPYGDAAERLKNRFDPLRGRRRRRHTVKDVPVLYGSNMVVRRETWHLVRDLVSMRRDVFEDVDTGLCVQAVGGRNAFLPDITVGVSPRRMESSIPAFVRYMSYLPRTLLLHKRYGFAAAAVLVYLPCVTILHAARLLVIRTYDKDSDTFAAKHLLRPVTDRIAP</sequence>
<comment type="caution">
    <text evidence="3">The sequence shown here is derived from an EMBL/GenBank/DDBJ whole genome shotgun (WGS) entry which is preliminary data.</text>
</comment>
<keyword evidence="1" id="KW-1133">Transmembrane helix</keyword>
<reference evidence="3 4" key="1">
    <citation type="submission" date="2017-10" db="EMBL/GenBank/DDBJ databases">
        <title>The draft genome sequence of Williamsia sp. BULT 1.1 isolated from the semi-arid grassland soils from South Africa.</title>
        <authorList>
            <person name="Kabwe M.H."/>
            <person name="Govender N."/>
            <person name="Mutseka Lunga P."/>
            <person name="Vikram S."/>
            <person name="Makhalanyane T.P."/>
        </authorList>
    </citation>
    <scope>NUCLEOTIDE SEQUENCE [LARGE SCALE GENOMIC DNA]</scope>
    <source>
        <strain evidence="3 4">BULT 1.1</strain>
    </source>
</reference>
<dbReference type="AlphaFoldDB" id="A0A2G3PMV1"/>
<dbReference type="InterPro" id="IPR001173">
    <property type="entry name" value="Glyco_trans_2-like"/>
</dbReference>
<dbReference type="GO" id="GO:0016740">
    <property type="term" value="F:transferase activity"/>
    <property type="evidence" value="ECO:0007669"/>
    <property type="project" value="UniProtKB-KW"/>
</dbReference>
<protein>
    <submittedName>
        <fullName evidence="3">Glycosyl transferase</fullName>
    </submittedName>
</protein>
<keyword evidence="3" id="KW-0808">Transferase</keyword>
<dbReference type="RefSeq" id="WP_099383173.1">
    <property type="nucleotide sequence ID" value="NZ_PEBD01000008.1"/>
</dbReference>
<evidence type="ECO:0000313" key="4">
    <source>
        <dbReference type="Proteomes" id="UP000225108"/>
    </source>
</evidence>
<dbReference type="EMBL" id="PEBD01000008">
    <property type="protein sequence ID" value="PHV67178.1"/>
    <property type="molecule type" value="Genomic_DNA"/>
</dbReference>
<dbReference type="InterPro" id="IPR029044">
    <property type="entry name" value="Nucleotide-diphossugar_trans"/>
</dbReference>
<dbReference type="PANTHER" id="PTHR43685:SF2">
    <property type="entry name" value="GLYCOSYLTRANSFERASE 2-LIKE DOMAIN-CONTAINING PROTEIN"/>
    <property type="match status" value="1"/>
</dbReference>
<evidence type="ECO:0000259" key="2">
    <source>
        <dbReference type="Pfam" id="PF00535"/>
    </source>
</evidence>
<dbReference type="Gene3D" id="3.90.550.10">
    <property type="entry name" value="Spore Coat Polysaccharide Biosynthesis Protein SpsA, Chain A"/>
    <property type="match status" value="1"/>
</dbReference>
<dbReference type="InterPro" id="IPR050834">
    <property type="entry name" value="Glycosyltransf_2"/>
</dbReference>